<reference evidence="4" key="1">
    <citation type="journal article" date="2008" name="Nat. Genet.">
        <title>The Pristionchus pacificus genome provides a unique perspective on nematode lifestyle and parasitism.</title>
        <authorList>
            <person name="Dieterich C."/>
            <person name="Clifton S.W."/>
            <person name="Schuster L.N."/>
            <person name="Chinwalla A."/>
            <person name="Delehaunty K."/>
            <person name="Dinkelacker I."/>
            <person name="Fulton L."/>
            <person name="Fulton R."/>
            <person name="Godfrey J."/>
            <person name="Minx P."/>
            <person name="Mitreva M."/>
            <person name="Roeseler W."/>
            <person name="Tian H."/>
            <person name="Witte H."/>
            <person name="Yang S.P."/>
            <person name="Wilson R.K."/>
            <person name="Sommer R.J."/>
        </authorList>
    </citation>
    <scope>NUCLEOTIDE SEQUENCE [LARGE SCALE GENOMIC DNA]</scope>
    <source>
        <strain evidence="4">PS312</strain>
    </source>
</reference>
<feature type="region of interest" description="Disordered" evidence="1">
    <location>
        <begin position="113"/>
        <end position="225"/>
    </location>
</feature>
<dbReference type="EnsemblMetazoa" id="PPA35977.1">
    <property type="protein sequence ID" value="PPA35977.1"/>
    <property type="gene ID" value="WBGene00274346"/>
</dbReference>
<protein>
    <submittedName>
        <fullName evidence="3">Uncharacterized protein</fullName>
    </submittedName>
</protein>
<dbReference type="AlphaFoldDB" id="A0A2A6BP94"/>
<accession>A0A2A6BP94</accession>
<evidence type="ECO:0000313" key="3">
    <source>
        <dbReference type="EnsemblMetazoa" id="PPA35977.1"/>
    </source>
</evidence>
<keyword evidence="2" id="KW-0732">Signal</keyword>
<keyword evidence="4" id="KW-1185">Reference proteome</keyword>
<feature type="chain" id="PRO_5043837009" evidence="2">
    <location>
        <begin position="24"/>
        <end position="225"/>
    </location>
</feature>
<proteinExistence type="predicted"/>
<feature type="compositionally biased region" description="Polar residues" evidence="1">
    <location>
        <begin position="215"/>
        <end position="225"/>
    </location>
</feature>
<feature type="compositionally biased region" description="Acidic residues" evidence="1">
    <location>
        <begin position="146"/>
        <end position="170"/>
    </location>
</feature>
<evidence type="ECO:0000256" key="1">
    <source>
        <dbReference type="SAM" id="MobiDB-lite"/>
    </source>
</evidence>
<organism evidence="3 4">
    <name type="scientific">Pristionchus pacificus</name>
    <name type="common">Parasitic nematode worm</name>
    <dbReference type="NCBI Taxonomy" id="54126"/>
    <lineage>
        <taxon>Eukaryota</taxon>
        <taxon>Metazoa</taxon>
        <taxon>Ecdysozoa</taxon>
        <taxon>Nematoda</taxon>
        <taxon>Chromadorea</taxon>
        <taxon>Rhabditida</taxon>
        <taxon>Rhabditina</taxon>
        <taxon>Diplogasteromorpha</taxon>
        <taxon>Diplogasteroidea</taxon>
        <taxon>Neodiplogasteridae</taxon>
        <taxon>Pristionchus</taxon>
    </lineage>
</organism>
<name>A0A2A6BP94_PRIPA</name>
<gene>
    <name evidence="3" type="primary">WBGene00274346</name>
</gene>
<evidence type="ECO:0000313" key="4">
    <source>
        <dbReference type="Proteomes" id="UP000005239"/>
    </source>
</evidence>
<accession>A0A8R1UMH4</accession>
<dbReference type="Proteomes" id="UP000005239">
    <property type="component" value="Unassembled WGS sequence"/>
</dbReference>
<feature type="signal peptide" evidence="2">
    <location>
        <begin position="1"/>
        <end position="23"/>
    </location>
</feature>
<reference evidence="3" key="2">
    <citation type="submission" date="2022-06" db="UniProtKB">
        <authorList>
            <consortium name="EnsemblMetazoa"/>
        </authorList>
    </citation>
    <scope>IDENTIFICATION</scope>
    <source>
        <strain evidence="3">PS312</strain>
    </source>
</reference>
<sequence length="225" mass="25247">MVVPITLLAFVLPLALRSVSVLSLETKEEIDEVDKNQNIIILATDIQKTVYKESDPIDSEDLSLPYNKRTNRAKAKLLLQAVFHRRMISSSDNRGMIQRSVIDRLINYAGIRRRDRQKRQSSSAMTARLLNKGRARKGRKGQEALGNEEMDEGENDEGMGEDGNGMEENDNGMGEDGNGMEVDQNGMWDGDDEQEEGIQMRDGKPVRQALFDDTATLSDSSEIRV</sequence>
<evidence type="ECO:0000256" key="2">
    <source>
        <dbReference type="SAM" id="SignalP"/>
    </source>
</evidence>